<dbReference type="InterPro" id="IPR044399">
    <property type="entry name" value="Mb-like_M"/>
</dbReference>
<keyword evidence="5" id="KW-0408">Iron</keyword>
<dbReference type="GO" id="GO:0019825">
    <property type="term" value="F:oxygen binding"/>
    <property type="evidence" value="ECO:0007669"/>
    <property type="project" value="InterPro"/>
</dbReference>
<proteinExistence type="inferred from homology"/>
<name>R7UKY8_CAPTE</name>
<accession>R7UKY8</accession>
<dbReference type="GO" id="GO:0020037">
    <property type="term" value="F:heme binding"/>
    <property type="evidence" value="ECO:0007669"/>
    <property type="project" value="InterPro"/>
</dbReference>
<keyword evidence="3 6" id="KW-0561">Oxygen transport</keyword>
<dbReference type="CDD" id="cd01040">
    <property type="entry name" value="Mb-like"/>
    <property type="match status" value="1"/>
</dbReference>
<dbReference type="PROSITE" id="PS01033">
    <property type="entry name" value="GLOBIN"/>
    <property type="match status" value="1"/>
</dbReference>
<dbReference type="PANTHER" id="PTHR46458:SF1">
    <property type="entry name" value="GEO09476P1"/>
    <property type="match status" value="1"/>
</dbReference>
<reference evidence="8 10" key="2">
    <citation type="journal article" date="2013" name="Nature">
        <title>Insights into bilaterian evolution from three spiralian genomes.</title>
        <authorList>
            <person name="Simakov O."/>
            <person name="Marletaz F."/>
            <person name="Cho S.J."/>
            <person name="Edsinger-Gonzales E."/>
            <person name="Havlak P."/>
            <person name="Hellsten U."/>
            <person name="Kuo D.H."/>
            <person name="Larsson T."/>
            <person name="Lv J."/>
            <person name="Arendt D."/>
            <person name="Savage R."/>
            <person name="Osoegawa K."/>
            <person name="de Jong P."/>
            <person name="Grimwood J."/>
            <person name="Chapman J.A."/>
            <person name="Shapiro H."/>
            <person name="Aerts A."/>
            <person name="Otillar R.P."/>
            <person name="Terry A.Y."/>
            <person name="Boore J.L."/>
            <person name="Grigoriev I.V."/>
            <person name="Lindberg D.R."/>
            <person name="Seaver E.C."/>
            <person name="Weisblat D.A."/>
            <person name="Putnam N.H."/>
            <person name="Rokhsar D.S."/>
        </authorList>
    </citation>
    <scope>NUCLEOTIDE SEQUENCE</scope>
    <source>
        <strain evidence="8 10">I ESC-2004</strain>
    </source>
</reference>
<evidence type="ECO:0000259" key="7">
    <source>
        <dbReference type="PROSITE" id="PS01033"/>
    </source>
</evidence>
<dbReference type="GO" id="GO:0005344">
    <property type="term" value="F:oxygen carrier activity"/>
    <property type="evidence" value="ECO:0007669"/>
    <property type="project" value="UniProtKB-KW"/>
</dbReference>
<protein>
    <recommendedName>
        <fullName evidence="7">Globin domain-containing protein</fullName>
    </recommendedName>
</protein>
<dbReference type="GO" id="GO:0046872">
    <property type="term" value="F:metal ion binding"/>
    <property type="evidence" value="ECO:0007669"/>
    <property type="project" value="UniProtKB-KW"/>
</dbReference>
<reference evidence="10" key="1">
    <citation type="submission" date="2012-12" db="EMBL/GenBank/DDBJ databases">
        <authorList>
            <person name="Hellsten U."/>
            <person name="Grimwood J."/>
            <person name="Chapman J.A."/>
            <person name="Shapiro H."/>
            <person name="Aerts A."/>
            <person name="Otillar R.P."/>
            <person name="Terry A.Y."/>
            <person name="Boore J.L."/>
            <person name="Simakov O."/>
            <person name="Marletaz F."/>
            <person name="Cho S.-J."/>
            <person name="Edsinger-Gonzales E."/>
            <person name="Havlak P."/>
            <person name="Kuo D.-H."/>
            <person name="Larsson T."/>
            <person name="Lv J."/>
            <person name="Arendt D."/>
            <person name="Savage R."/>
            <person name="Osoegawa K."/>
            <person name="de Jong P."/>
            <person name="Lindberg D.R."/>
            <person name="Seaver E.C."/>
            <person name="Weisblat D.A."/>
            <person name="Putnam N.H."/>
            <person name="Grigoriev I.V."/>
            <person name="Rokhsar D.S."/>
        </authorList>
    </citation>
    <scope>NUCLEOTIDE SEQUENCE</scope>
    <source>
        <strain evidence="10">I ESC-2004</strain>
    </source>
</reference>
<dbReference type="InterPro" id="IPR012292">
    <property type="entry name" value="Globin/Proto"/>
</dbReference>
<dbReference type="HOGENOM" id="CLU_003827_13_0_1"/>
<dbReference type="Pfam" id="PF00042">
    <property type="entry name" value="Globin"/>
    <property type="match status" value="1"/>
</dbReference>
<dbReference type="Proteomes" id="UP000014760">
    <property type="component" value="Unassembled WGS sequence"/>
</dbReference>
<dbReference type="EMBL" id="AMQN01008169">
    <property type="status" value="NOT_ANNOTATED_CDS"/>
    <property type="molecule type" value="Genomic_DNA"/>
</dbReference>
<evidence type="ECO:0000256" key="3">
    <source>
        <dbReference type="ARBA" id="ARBA00022621"/>
    </source>
</evidence>
<dbReference type="InterPro" id="IPR050532">
    <property type="entry name" value="Globin-like_OT"/>
</dbReference>
<evidence type="ECO:0000256" key="1">
    <source>
        <dbReference type="ARBA" id="ARBA00022448"/>
    </source>
</evidence>
<dbReference type="InterPro" id="IPR000971">
    <property type="entry name" value="Globin"/>
</dbReference>
<evidence type="ECO:0000256" key="5">
    <source>
        <dbReference type="ARBA" id="ARBA00023004"/>
    </source>
</evidence>
<sequence length="181" mass="20614">MTAETSLPSNGCPFDQSVFLTDKDKLLIRRNWKHLACNLTERGARVFLRIFVDNPSVKDLFPFKKLQGEELTRDVNFRGHASRFMQAVGAVVDNIDDFEQSLAPLLNGLGRKHIDFHGFTPTHFNAFQDAMLAVWSEDLGGKLTPEGRDAWIKVFGFIMRELKKGYSQAEGERVKDDPERI</sequence>
<gene>
    <name evidence="8" type="ORF">CAPTEDRAFT_110047</name>
</gene>
<keyword evidence="1 6" id="KW-0813">Transport</keyword>
<evidence type="ECO:0000256" key="4">
    <source>
        <dbReference type="ARBA" id="ARBA00022723"/>
    </source>
</evidence>
<keyword evidence="2 6" id="KW-0349">Heme</keyword>
<evidence type="ECO:0000313" key="9">
    <source>
        <dbReference type="EnsemblMetazoa" id="CapteP110047"/>
    </source>
</evidence>
<keyword evidence="4" id="KW-0479">Metal-binding</keyword>
<dbReference type="Gene3D" id="1.10.490.10">
    <property type="entry name" value="Globins"/>
    <property type="match status" value="1"/>
</dbReference>
<keyword evidence="10" id="KW-1185">Reference proteome</keyword>
<feature type="domain" description="Globin" evidence="7">
    <location>
        <begin position="19"/>
        <end position="167"/>
    </location>
</feature>
<reference evidence="9" key="3">
    <citation type="submission" date="2015-06" db="UniProtKB">
        <authorList>
            <consortium name="EnsemblMetazoa"/>
        </authorList>
    </citation>
    <scope>IDENTIFICATION</scope>
</reference>
<dbReference type="OrthoDB" id="436496at2759"/>
<evidence type="ECO:0000313" key="8">
    <source>
        <dbReference type="EMBL" id="ELU04433.1"/>
    </source>
</evidence>
<dbReference type="SUPFAM" id="SSF46458">
    <property type="entry name" value="Globin-like"/>
    <property type="match status" value="1"/>
</dbReference>
<dbReference type="AlphaFoldDB" id="R7UKY8"/>
<comment type="similarity">
    <text evidence="6">Belongs to the globin family.</text>
</comment>
<dbReference type="OMA" id="WKQLFTF"/>
<dbReference type="InterPro" id="IPR009050">
    <property type="entry name" value="Globin-like_sf"/>
</dbReference>
<dbReference type="PANTHER" id="PTHR46458">
    <property type="entry name" value="BLR2807 PROTEIN"/>
    <property type="match status" value="1"/>
</dbReference>
<dbReference type="EnsemblMetazoa" id="CapteT110047">
    <property type="protein sequence ID" value="CapteP110047"/>
    <property type="gene ID" value="CapteG110047"/>
</dbReference>
<evidence type="ECO:0000313" key="10">
    <source>
        <dbReference type="Proteomes" id="UP000014760"/>
    </source>
</evidence>
<dbReference type="EMBL" id="KB302324">
    <property type="protein sequence ID" value="ELU04433.1"/>
    <property type="molecule type" value="Genomic_DNA"/>
</dbReference>
<evidence type="ECO:0000256" key="2">
    <source>
        <dbReference type="ARBA" id="ARBA00022617"/>
    </source>
</evidence>
<organism evidence="8">
    <name type="scientific">Capitella teleta</name>
    <name type="common">Polychaete worm</name>
    <dbReference type="NCBI Taxonomy" id="283909"/>
    <lineage>
        <taxon>Eukaryota</taxon>
        <taxon>Metazoa</taxon>
        <taxon>Spiralia</taxon>
        <taxon>Lophotrochozoa</taxon>
        <taxon>Annelida</taxon>
        <taxon>Polychaeta</taxon>
        <taxon>Sedentaria</taxon>
        <taxon>Scolecida</taxon>
        <taxon>Capitellidae</taxon>
        <taxon>Capitella</taxon>
    </lineage>
</organism>
<evidence type="ECO:0000256" key="6">
    <source>
        <dbReference type="RuleBase" id="RU000356"/>
    </source>
</evidence>